<dbReference type="SUPFAM" id="SSF53335">
    <property type="entry name" value="S-adenosyl-L-methionine-dependent methyltransferases"/>
    <property type="match status" value="1"/>
</dbReference>
<organism evidence="1 2">
    <name type="scientific">Hymenobacter volaticus</name>
    <dbReference type="NCBI Taxonomy" id="2932254"/>
    <lineage>
        <taxon>Bacteria</taxon>
        <taxon>Pseudomonadati</taxon>
        <taxon>Bacteroidota</taxon>
        <taxon>Cytophagia</taxon>
        <taxon>Cytophagales</taxon>
        <taxon>Hymenobacteraceae</taxon>
        <taxon>Hymenobacter</taxon>
    </lineage>
</organism>
<gene>
    <name evidence="1" type="ORF">MUN86_04765</name>
</gene>
<accession>A0ABY4G8K5</accession>
<keyword evidence="1" id="KW-0808">Transferase</keyword>
<evidence type="ECO:0000313" key="2">
    <source>
        <dbReference type="Proteomes" id="UP000830401"/>
    </source>
</evidence>
<dbReference type="Gene3D" id="3.40.50.150">
    <property type="entry name" value="Vaccinia Virus protein VP39"/>
    <property type="match status" value="1"/>
</dbReference>
<protein>
    <submittedName>
        <fullName evidence="1">Class I SAM-dependent methyltransferase</fullName>
    </submittedName>
</protein>
<sequence length="223" mass="26282">MPYWLNEAYSSAITSLDIGLIHRNIQIAPILQVLIKSLYNKDARFIDYGGGYGMLVRMMRDRGFDFYRQDIYCENLFSKNFDVDEDLKNKSGFELLTAFEVFEHLPDPIKELEIMLSYSSDIFFSTSIYPKDANLLKWWYLIPETGQHVSLYSEESLKYLASKYNLNYYCFNNIYHLFTKKVISNAAFKRVFNRWNQKIVNRIKPNPASLLDKDFNKISGTKM</sequence>
<evidence type="ECO:0000313" key="1">
    <source>
        <dbReference type="EMBL" id="UOQ67213.1"/>
    </source>
</evidence>
<name>A0ABY4G8K5_9BACT</name>
<keyword evidence="1" id="KW-0489">Methyltransferase</keyword>
<reference evidence="1" key="1">
    <citation type="submission" date="2022-04" db="EMBL/GenBank/DDBJ databases">
        <title>Hymenobacter sp. isolated from the air.</title>
        <authorList>
            <person name="Won M."/>
            <person name="Lee C.-M."/>
            <person name="Woen H.-Y."/>
            <person name="Kwon S.-W."/>
        </authorList>
    </citation>
    <scope>NUCLEOTIDE SEQUENCE</scope>
    <source>
        <strain evidence="1">5420S-77</strain>
    </source>
</reference>
<dbReference type="GO" id="GO:0032259">
    <property type="term" value="P:methylation"/>
    <property type="evidence" value="ECO:0007669"/>
    <property type="project" value="UniProtKB-KW"/>
</dbReference>
<dbReference type="InterPro" id="IPR029063">
    <property type="entry name" value="SAM-dependent_MTases_sf"/>
</dbReference>
<dbReference type="Pfam" id="PF13489">
    <property type="entry name" value="Methyltransf_23"/>
    <property type="match status" value="1"/>
</dbReference>
<dbReference type="EMBL" id="CP095061">
    <property type="protein sequence ID" value="UOQ67213.1"/>
    <property type="molecule type" value="Genomic_DNA"/>
</dbReference>
<dbReference type="RefSeq" id="WP_245122389.1">
    <property type="nucleotide sequence ID" value="NZ_CP095061.1"/>
</dbReference>
<dbReference type="GO" id="GO:0008168">
    <property type="term" value="F:methyltransferase activity"/>
    <property type="evidence" value="ECO:0007669"/>
    <property type="project" value="UniProtKB-KW"/>
</dbReference>
<dbReference type="Proteomes" id="UP000830401">
    <property type="component" value="Chromosome"/>
</dbReference>
<proteinExistence type="predicted"/>
<keyword evidence="2" id="KW-1185">Reference proteome</keyword>